<dbReference type="InterPro" id="IPR023635">
    <property type="entry name" value="Peptide_deformylase"/>
</dbReference>
<feature type="active site" evidence="6">
    <location>
        <position position="141"/>
    </location>
</feature>
<evidence type="ECO:0000313" key="8">
    <source>
        <dbReference type="Proteomes" id="UP000298681"/>
    </source>
</evidence>
<proteinExistence type="inferred from homology"/>
<feature type="binding site" evidence="6">
    <location>
        <position position="140"/>
    </location>
    <ligand>
        <name>Fe cation</name>
        <dbReference type="ChEBI" id="CHEBI:24875"/>
    </ligand>
</feature>
<evidence type="ECO:0000256" key="1">
    <source>
        <dbReference type="ARBA" id="ARBA00010759"/>
    </source>
</evidence>
<keyword evidence="5 6" id="KW-0408">Iron</keyword>
<evidence type="ECO:0000256" key="6">
    <source>
        <dbReference type="HAMAP-Rule" id="MF_00163"/>
    </source>
</evidence>
<evidence type="ECO:0000313" key="7">
    <source>
        <dbReference type="EMBL" id="TKS54824.1"/>
    </source>
</evidence>
<comment type="catalytic activity">
    <reaction evidence="6">
        <text>N-terminal N-formyl-L-methionyl-[peptide] + H2O = N-terminal L-methionyl-[peptide] + formate</text>
        <dbReference type="Rhea" id="RHEA:24420"/>
        <dbReference type="Rhea" id="RHEA-COMP:10639"/>
        <dbReference type="Rhea" id="RHEA-COMP:10640"/>
        <dbReference type="ChEBI" id="CHEBI:15377"/>
        <dbReference type="ChEBI" id="CHEBI:15740"/>
        <dbReference type="ChEBI" id="CHEBI:49298"/>
        <dbReference type="ChEBI" id="CHEBI:64731"/>
        <dbReference type="EC" id="3.5.1.88"/>
    </reaction>
</comment>
<feature type="binding site" evidence="6">
    <location>
        <position position="144"/>
    </location>
    <ligand>
        <name>Fe cation</name>
        <dbReference type="ChEBI" id="CHEBI:24875"/>
    </ligand>
</feature>
<dbReference type="RefSeq" id="WP_134674180.1">
    <property type="nucleotide sequence ID" value="NZ_SPUH01000001.1"/>
</dbReference>
<dbReference type="CDD" id="cd00487">
    <property type="entry name" value="Pep_deformylase"/>
    <property type="match status" value="1"/>
</dbReference>
<feature type="binding site" evidence="6">
    <location>
        <position position="98"/>
    </location>
    <ligand>
        <name>Fe cation</name>
        <dbReference type="ChEBI" id="CHEBI:24875"/>
    </ligand>
</feature>
<protein>
    <recommendedName>
        <fullName evidence="6">Peptide deformylase</fullName>
        <shortName evidence="6">PDF</shortName>
        <ecNumber evidence="6">3.5.1.88</ecNumber>
    </recommendedName>
    <alternativeName>
        <fullName evidence="6">Polypeptide deformylase</fullName>
    </alternativeName>
</protein>
<dbReference type="EC" id="3.5.1.88" evidence="6"/>
<dbReference type="GO" id="GO:0042586">
    <property type="term" value="F:peptide deformylase activity"/>
    <property type="evidence" value="ECO:0007669"/>
    <property type="project" value="UniProtKB-UniRule"/>
</dbReference>
<dbReference type="FunFam" id="3.90.45.10:FF:000003">
    <property type="entry name" value="Peptide deformylase"/>
    <property type="match status" value="1"/>
</dbReference>
<evidence type="ECO:0000256" key="2">
    <source>
        <dbReference type="ARBA" id="ARBA00022723"/>
    </source>
</evidence>
<keyword evidence="8" id="KW-1185">Reference proteome</keyword>
<dbReference type="NCBIfam" id="NF001159">
    <property type="entry name" value="PRK00150.1-3"/>
    <property type="match status" value="1"/>
</dbReference>
<keyword evidence="4 6" id="KW-0648">Protein biosynthesis</keyword>
<dbReference type="Gene3D" id="3.90.45.10">
    <property type="entry name" value="Peptide deformylase"/>
    <property type="match status" value="1"/>
</dbReference>
<dbReference type="PIRSF" id="PIRSF004749">
    <property type="entry name" value="Pep_def"/>
    <property type="match status" value="1"/>
</dbReference>
<keyword evidence="3 6" id="KW-0378">Hydrolase</keyword>
<dbReference type="PRINTS" id="PR01576">
    <property type="entry name" value="PDEFORMYLASE"/>
</dbReference>
<dbReference type="PANTHER" id="PTHR10458:SF20">
    <property type="entry name" value="PEPTIDE DEFORMYLASE 1"/>
    <property type="match status" value="1"/>
</dbReference>
<sequence>MIRPIVRMGDPVLVRPAAPVTAFDATLQALVADMWETMAQAGGVGLAAPQVGIGLQVMVFGFDQAERYPDAPPVPRTVLVNPVVEPVGDAREGGWEGCLSIPGLRGWVPRWQGIRWRGHDVDGQAVEGEAAGFHARVIQHEYDHLHGVLYPMRIEDFSRFGFADVLFPQREAGATR</sequence>
<dbReference type="Pfam" id="PF01327">
    <property type="entry name" value="Pep_deformylase"/>
    <property type="match status" value="1"/>
</dbReference>
<dbReference type="InterPro" id="IPR036821">
    <property type="entry name" value="Peptide_deformylase_sf"/>
</dbReference>
<dbReference type="Proteomes" id="UP000298681">
    <property type="component" value="Unassembled WGS sequence"/>
</dbReference>
<comment type="similarity">
    <text evidence="1 6">Belongs to the polypeptide deformylase family.</text>
</comment>
<dbReference type="GO" id="GO:0006412">
    <property type="term" value="P:translation"/>
    <property type="evidence" value="ECO:0007669"/>
    <property type="project" value="UniProtKB-UniRule"/>
</dbReference>
<evidence type="ECO:0000256" key="4">
    <source>
        <dbReference type="ARBA" id="ARBA00022917"/>
    </source>
</evidence>
<dbReference type="HAMAP" id="MF_00163">
    <property type="entry name" value="Pep_deformylase"/>
    <property type="match status" value="1"/>
</dbReference>
<keyword evidence="2 6" id="KW-0479">Metal-binding</keyword>
<comment type="caution">
    <text evidence="7">The sequence shown here is derived from an EMBL/GenBank/DDBJ whole genome shotgun (WGS) entry which is preliminary data.</text>
</comment>
<evidence type="ECO:0000256" key="5">
    <source>
        <dbReference type="ARBA" id="ARBA00023004"/>
    </source>
</evidence>
<dbReference type="PANTHER" id="PTHR10458">
    <property type="entry name" value="PEPTIDE DEFORMYLASE"/>
    <property type="match status" value="1"/>
</dbReference>
<comment type="function">
    <text evidence="6">Removes the formyl group from the N-terminal Met of newly synthesized proteins. Requires at least a dipeptide for an efficient rate of reaction. N-terminal L-methionine is a prerequisite for activity but the enzyme has broad specificity at other positions.</text>
</comment>
<dbReference type="EMBL" id="SPUH01000001">
    <property type="protein sequence ID" value="TKS54824.1"/>
    <property type="molecule type" value="Genomic_DNA"/>
</dbReference>
<accession>A0A4Z1R5A2</accession>
<name>A0A4Z1R5A2_9GAMM</name>
<evidence type="ECO:0000256" key="3">
    <source>
        <dbReference type="ARBA" id="ARBA00022801"/>
    </source>
</evidence>
<dbReference type="AlphaFoldDB" id="A0A4Z1R5A2"/>
<gene>
    <name evidence="6" type="primary">def</name>
    <name evidence="7" type="ORF">E4582_08665</name>
</gene>
<comment type="cofactor">
    <cofactor evidence="6">
        <name>Fe(2+)</name>
        <dbReference type="ChEBI" id="CHEBI:29033"/>
    </cofactor>
    <text evidence="6">Binds 1 Fe(2+) ion.</text>
</comment>
<organism evidence="7 8">
    <name type="scientific">Luteimonas yindakuii</name>
    <dbReference type="NCBI Taxonomy" id="2565782"/>
    <lineage>
        <taxon>Bacteria</taxon>
        <taxon>Pseudomonadati</taxon>
        <taxon>Pseudomonadota</taxon>
        <taxon>Gammaproteobacteria</taxon>
        <taxon>Lysobacterales</taxon>
        <taxon>Lysobacteraceae</taxon>
        <taxon>Luteimonas</taxon>
    </lineage>
</organism>
<dbReference type="NCBIfam" id="TIGR00079">
    <property type="entry name" value="pept_deformyl"/>
    <property type="match status" value="1"/>
</dbReference>
<reference evidence="7 8" key="1">
    <citation type="submission" date="2019-01" db="EMBL/GenBank/DDBJ databases">
        <authorList>
            <person name="Zhang S."/>
        </authorList>
    </citation>
    <scope>NUCLEOTIDE SEQUENCE [LARGE SCALE GENOMIC DNA]</scope>
    <source>
        <strain evidence="7 8">1626</strain>
    </source>
</reference>
<dbReference type="SUPFAM" id="SSF56420">
    <property type="entry name" value="Peptide deformylase"/>
    <property type="match status" value="1"/>
</dbReference>
<dbReference type="GO" id="GO:0046872">
    <property type="term" value="F:metal ion binding"/>
    <property type="evidence" value="ECO:0007669"/>
    <property type="project" value="UniProtKB-KW"/>
</dbReference>